<reference evidence="2 3" key="1">
    <citation type="submission" date="2018-03" db="EMBL/GenBank/DDBJ databases">
        <title>Genomic Encyclopedia of Type Strains, Phase III (KMG-III): the genomes of soil and plant-associated and newly described type strains.</title>
        <authorList>
            <person name="Whitman W."/>
        </authorList>
    </citation>
    <scope>NUCLEOTIDE SEQUENCE [LARGE SCALE GENOMIC DNA]</scope>
    <source>
        <strain evidence="2 3">MWH-P2sevCIIIb</strain>
    </source>
</reference>
<proteinExistence type="predicted"/>
<dbReference type="GO" id="GO:0004622">
    <property type="term" value="F:phosphatidylcholine lysophospholipase activity"/>
    <property type="evidence" value="ECO:0007669"/>
    <property type="project" value="TreeGrafter"/>
</dbReference>
<name>A0A2T0XJC8_9BURK</name>
<dbReference type="InterPro" id="IPR051532">
    <property type="entry name" value="Ester_Hydrolysis_Enzymes"/>
</dbReference>
<accession>A0A2T0XJC8</accession>
<gene>
    <name evidence="2" type="ORF">BCM14_0458</name>
</gene>
<dbReference type="Proteomes" id="UP000238308">
    <property type="component" value="Unassembled WGS sequence"/>
</dbReference>
<dbReference type="PANTHER" id="PTHR30383">
    <property type="entry name" value="THIOESTERASE 1/PROTEASE 1/LYSOPHOSPHOLIPASE L1"/>
    <property type="match status" value="1"/>
</dbReference>
<dbReference type="Pfam" id="PF13472">
    <property type="entry name" value="Lipase_GDSL_2"/>
    <property type="match status" value="1"/>
</dbReference>
<sequence length="212" mass="22983">MTLDVLTPSLVNAAQNVVDKGIVVMGDSLAAEYGLPRDTGWVKLLDREINQSGENAGIHFTIHNASISGETTSGGIKRLPEQLAQYKPYLVIIELGANDALRGLSLTATRENLRNMITTSQASGAKVLLLGMQIPPNYGQDYSRKFKQLFQDLGRETGCTTIAFFLEAIAANKEMFQADGLHPTSAAQPILMQTVKAALAPMITFVRPAHQK</sequence>
<dbReference type="CDD" id="cd01822">
    <property type="entry name" value="Lysophospholipase_L1_like"/>
    <property type="match status" value="1"/>
</dbReference>
<keyword evidence="3" id="KW-1185">Reference proteome</keyword>
<dbReference type="EMBL" id="PVTV01000011">
    <property type="protein sequence ID" value="PRY99021.1"/>
    <property type="molecule type" value="Genomic_DNA"/>
</dbReference>
<comment type="caution">
    <text evidence="2">The sequence shown here is derived from an EMBL/GenBank/DDBJ whole genome shotgun (WGS) entry which is preliminary data.</text>
</comment>
<evidence type="ECO:0000259" key="1">
    <source>
        <dbReference type="Pfam" id="PF13472"/>
    </source>
</evidence>
<evidence type="ECO:0000313" key="3">
    <source>
        <dbReference type="Proteomes" id="UP000238308"/>
    </source>
</evidence>
<dbReference type="Gene3D" id="3.40.50.1110">
    <property type="entry name" value="SGNH hydrolase"/>
    <property type="match status" value="1"/>
</dbReference>
<dbReference type="SUPFAM" id="SSF52266">
    <property type="entry name" value="SGNH hydrolase"/>
    <property type="match status" value="1"/>
</dbReference>
<evidence type="ECO:0000313" key="2">
    <source>
        <dbReference type="EMBL" id="PRY99021.1"/>
    </source>
</evidence>
<dbReference type="RefSeq" id="WP_106226368.1">
    <property type="nucleotide sequence ID" value="NZ_PVTV01000011.1"/>
</dbReference>
<dbReference type="InterPro" id="IPR036514">
    <property type="entry name" value="SGNH_hydro_sf"/>
</dbReference>
<dbReference type="OrthoDB" id="9786188at2"/>
<organism evidence="2 3">
    <name type="scientific">Jezberella montanilacus</name>
    <dbReference type="NCBI Taxonomy" id="323426"/>
    <lineage>
        <taxon>Bacteria</taxon>
        <taxon>Pseudomonadati</taxon>
        <taxon>Pseudomonadota</taxon>
        <taxon>Betaproteobacteria</taxon>
        <taxon>Burkholderiales</taxon>
        <taxon>Alcaligenaceae</taxon>
        <taxon>Jezberella</taxon>
    </lineage>
</organism>
<dbReference type="AlphaFoldDB" id="A0A2T0XJC8"/>
<dbReference type="PANTHER" id="PTHR30383:SF24">
    <property type="entry name" value="THIOESTERASE 1_PROTEASE 1_LYSOPHOSPHOLIPASE L1"/>
    <property type="match status" value="1"/>
</dbReference>
<protein>
    <submittedName>
        <fullName evidence="2">Acyl-CoA thioesterase-1</fullName>
    </submittedName>
</protein>
<dbReference type="InterPro" id="IPR013830">
    <property type="entry name" value="SGNH_hydro"/>
</dbReference>
<feature type="domain" description="SGNH hydrolase-type esterase" evidence="1">
    <location>
        <begin position="24"/>
        <end position="187"/>
    </location>
</feature>